<sequence length="496" mass="55477">MSLTLSPALVNHVHAAVHLAETQDSRVAERFRDEIFAAALDFYNPISVGPARGNLGSPIERFIVETPSERAYPPVDPGTVAFYDVLHDLELVFQLSEFRDCSFNFARTFFEHFGIGVAERQCELRVDVPDVPWSIPVRGALTLVHGEWASASTFYGLRVLGLDNDQRWVVQTDGKTYWAHDFAYGLCYEVTAEMLRNGTSLEHIVREPEFFDRRGEMAIPLVKRFTLREGDDWQFPYAPGERVELRHAMWRQVAKIAREHAQAKRVVSDRWADYDDVPAIRRFHRLGTGEGSGVEDGGESNSLGLYREVSLDDDDNEGSSQDAPSSPPGLDDPHWSDVDLGDEEAESEDESSDESDKPRPRIIRRPRVYARNCATSTVTSMAMWSDGSSAACASDMDIDGSEERESLLRISSAERARAWVAVSDRAHLYREHLSAVQRRRARVVRADEDPVLVGHYSPGGVGTGACCSSTSEEESDIGDQREIAFAEPTFDDDVVD</sequence>
<accession>J0L899</accession>
<dbReference type="InParanoid" id="J0L899"/>
<evidence type="ECO:0000256" key="1">
    <source>
        <dbReference type="SAM" id="MobiDB-lite"/>
    </source>
</evidence>
<proteinExistence type="predicted"/>
<protein>
    <submittedName>
        <fullName evidence="2">Uncharacterized protein</fullName>
    </submittedName>
</protein>
<evidence type="ECO:0000313" key="3">
    <source>
        <dbReference type="Proteomes" id="UP000006514"/>
    </source>
</evidence>
<reference evidence="3" key="1">
    <citation type="journal article" date="2012" name="Science">
        <title>The Paleozoic origin of enzymatic lignin decomposition reconstructed from 31 fungal genomes.</title>
        <authorList>
            <person name="Floudas D."/>
            <person name="Binder M."/>
            <person name="Riley R."/>
            <person name="Barry K."/>
            <person name="Blanchette R.A."/>
            <person name="Henrissat B."/>
            <person name="Martinez A.T."/>
            <person name="Otillar R."/>
            <person name="Spatafora J.W."/>
            <person name="Yadav J.S."/>
            <person name="Aerts A."/>
            <person name="Benoit I."/>
            <person name="Boyd A."/>
            <person name="Carlson A."/>
            <person name="Copeland A."/>
            <person name="Coutinho P.M."/>
            <person name="de Vries R.P."/>
            <person name="Ferreira P."/>
            <person name="Findley K."/>
            <person name="Foster B."/>
            <person name="Gaskell J."/>
            <person name="Glotzer D."/>
            <person name="Gorecki P."/>
            <person name="Heitman J."/>
            <person name="Hesse C."/>
            <person name="Hori C."/>
            <person name="Igarashi K."/>
            <person name="Jurgens J.A."/>
            <person name="Kallen N."/>
            <person name="Kersten P."/>
            <person name="Kohler A."/>
            <person name="Kuees U."/>
            <person name="Kumar T.K.A."/>
            <person name="Kuo A."/>
            <person name="LaButti K."/>
            <person name="Larrondo L.F."/>
            <person name="Lindquist E."/>
            <person name="Ling A."/>
            <person name="Lombard V."/>
            <person name="Lucas S."/>
            <person name="Lundell T."/>
            <person name="Martin R."/>
            <person name="McLaughlin D.J."/>
            <person name="Morgenstern I."/>
            <person name="Morin E."/>
            <person name="Murat C."/>
            <person name="Nagy L.G."/>
            <person name="Nolan M."/>
            <person name="Ohm R.A."/>
            <person name="Patyshakuliyeva A."/>
            <person name="Rokas A."/>
            <person name="Ruiz-Duenas F.J."/>
            <person name="Sabat G."/>
            <person name="Salamov A."/>
            <person name="Samejima M."/>
            <person name="Schmutz J."/>
            <person name="Slot J.C."/>
            <person name="St John F."/>
            <person name="Stenlid J."/>
            <person name="Sun H."/>
            <person name="Sun S."/>
            <person name="Syed K."/>
            <person name="Tsang A."/>
            <person name="Wiebenga A."/>
            <person name="Young D."/>
            <person name="Pisabarro A."/>
            <person name="Eastwood D.C."/>
            <person name="Martin F."/>
            <person name="Cullen D."/>
            <person name="Grigoriev I.V."/>
            <person name="Hibbett D.S."/>
        </authorList>
    </citation>
    <scope>NUCLEOTIDE SEQUENCE [LARGE SCALE GENOMIC DNA]</scope>
    <source>
        <strain evidence="3">TFB10046</strain>
    </source>
</reference>
<dbReference type="Proteomes" id="UP000006514">
    <property type="component" value="Unassembled WGS sequence"/>
</dbReference>
<dbReference type="EMBL" id="JH688868">
    <property type="protein sequence ID" value="EJD32541.1"/>
    <property type="molecule type" value="Genomic_DNA"/>
</dbReference>
<organism evidence="2 3">
    <name type="scientific">Auricularia subglabra (strain TFB-10046 / SS5)</name>
    <name type="common">White-rot fungus</name>
    <name type="synonym">Auricularia delicata (strain TFB10046)</name>
    <dbReference type="NCBI Taxonomy" id="717982"/>
    <lineage>
        <taxon>Eukaryota</taxon>
        <taxon>Fungi</taxon>
        <taxon>Dikarya</taxon>
        <taxon>Basidiomycota</taxon>
        <taxon>Agaricomycotina</taxon>
        <taxon>Agaricomycetes</taxon>
        <taxon>Auriculariales</taxon>
        <taxon>Auriculariaceae</taxon>
        <taxon>Auricularia</taxon>
    </lineage>
</organism>
<evidence type="ECO:0000313" key="2">
    <source>
        <dbReference type="EMBL" id="EJD32541.1"/>
    </source>
</evidence>
<dbReference type="AlphaFoldDB" id="J0L899"/>
<gene>
    <name evidence="2" type="ORF">AURDEDRAFT_178371</name>
</gene>
<feature type="region of interest" description="Disordered" evidence="1">
    <location>
        <begin position="310"/>
        <end position="363"/>
    </location>
</feature>
<keyword evidence="3" id="KW-1185">Reference proteome</keyword>
<feature type="compositionally biased region" description="Acidic residues" evidence="1">
    <location>
        <begin position="339"/>
        <end position="353"/>
    </location>
</feature>
<name>J0L899_AURST</name>
<dbReference type="KEGG" id="adl:AURDEDRAFT_178371"/>